<dbReference type="EMBL" id="CP020925">
    <property type="protein sequence ID" value="ATP20806.1"/>
    <property type="molecule type" value="Genomic_DNA"/>
</dbReference>
<dbReference type="InterPro" id="IPR021146">
    <property type="entry name" value="Phage_gp6-like_head-tail"/>
</dbReference>
<reference evidence="1 2" key="1">
    <citation type="submission" date="2017-04" db="EMBL/GenBank/DDBJ databases">
        <title>Characterization, genome and methylation analysis of a phthalic acid esters degrading strain Sphingobium yanoikuyae SHJ.</title>
        <authorList>
            <person name="Feng L."/>
        </authorList>
    </citation>
    <scope>NUCLEOTIDE SEQUENCE [LARGE SCALE GENOMIC DNA]</scope>
    <source>
        <strain evidence="1 2">SHJ</strain>
    </source>
</reference>
<evidence type="ECO:0000313" key="2">
    <source>
        <dbReference type="Proteomes" id="UP000037029"/>
    </source>
</evidence>
<protein>
    <recommendedName>
        <fullName evidence="3">Phage gp6-like head-tail connector protein</fullName>
    </recommendedName>
</protein>
<gene>
    <name evidence="1" type="ORF">BV87_22100</name>
</gene>
<dbReference type="Pfam" id="PF05135">
    <property type="entry name" value="Phage_connect_1"/>
    <property type="match status" value="1"/>
</dbReference>
<dbReference type="Proteomes" id="UP000037029">
    <property type="component" value="Chromosome"/>
</dbReference>
<dbReference type="Gene3D" id="1.10.3230.30">
    <property type="entry name" value="Phage gp6-like head-tail connector protein"/>
    <property type="match status" value="1"/>
</dbReference>
<dbReference type="RefSeq" id="WP_048937773.1">
    <property type="nucleotide sequence ID" value="NZ_CP020925.1"/>
</dbReference>
<evidence type="ECO:0000313" key="1">
    <source>
        <dbReference type="EMBL" id="ATP20806.1"/>
    </source>
</evidence>
<dbReference type="CDD" id="cd08054">
    <property type="entry name" value="gp6"/>
    <property type="match status" value="1"/>
</dbReference>
<proteinExistence type="predicted"/>
<accession>A0A0J9D3I5</accession>
<organism evidence="1 2">
    <name type="scientific">Sphingobium yanoikuyae</name>
    <name type="common">Sphingomonas yanoikuyae</name>
    <dbReference type="NCBI Taxonomy" id="13690"/>
    <lineage>
        <taxon>Bacteria</taxon>
        <taxon>Pseudomonadati</taxon>
        <taxon>Pseudomonadota</taxon>
        <taxon>Alphaproteobacteria</taxon>
        <taxon>Sphingomonadales</taxon>
        <taxon>Sphingomonadaceae</taxon>
        <taxon>Sphingobium</taxon>
    </lineage>
</organism>
<name>A0A0J9D3I5_SPHYA</name>
<evidence type="ECO:0008006" key="3">
    <source>
        <dbReference type="Google" id="ProtNLM"/>
    </source>
</evidence>
<dbReference type="AlphaFoldDB" id="A0A0J9D3I5"/>
<sequence>MAVPVSLDDAKRQLKIELDDVSQDEEIQGFIDDAAAWIEEYTGHILEARDVTAHFGSFFDISFREWPIAADAVPTVTYPSADGAASVTGVRAIVSRRPVRVLPWNGTRWPTVAADIGATVTIRAGYEDGDTVPGVFRRVMLMLISAYDDDREGGDTFRKAEETAHALCRGLRPRAL</sequence>